<dbReference type="CDD" id="cd10910">
    <property type="entry name" value="PIN_limkain_b1_N_like"/>
    <property type="match status" value="1"/>
</dbReference>
<reference evidence="3 4" key="1">
    <citation type="submission" date="2020-07" db="EMBL/GenBank/DDBJ databases">
        <title>Comparative genomics of pyrophilous fungi reveals a link between fire events and developmental genes.</title>
        <authorList>
            <consortium name="DOE Joint Genome Institute"/>
            <person name="Steindorff A.S."/>
            <person name="Carver A."/>
            <person name="Calhoun S."/>
            <person name="Stillman K."/>
            <person name="Liu H."/>
            <person name="Lipzen A."/>
            <person name="Pangilinan J."/>
            <person name="Labutti K."/>
            <person name="Bruns T.D."/>
            <person name="Grigoriev I.V."/>
        </authorList>
    </citation>
    <scope>NUCLEOTIDE SEQUENCE [LARGE SCALE GENOMIC DNA]</scope>
    <source>
        <strain evidence="3 4">CBS 144469</strain>
    </source>
</reference>
<dbReference type="EMBL" id="JACGCI010000003">
    <property type="protein sequence ID" value="KAF6764825.1"/>
    <property type="molecule type" value="Genomic_DNA"/>
</dbReference>
<feature type="compositionally biased region" description="Polar residues" evidence="1">
    <location>
        <begin position="278"/>
        <end position="292"/>
    </location>
</feature>
<evidence type="ECO:0000313" key="4">
    <source>
        <dbReference type="Proteomes" id="UP000521943"/>
    </source>
</evidence>
<dbReference type="AlphaFoldDB" id="A0A8H6MDS2"/>
<gene>
    <name evidence="3" type="ORF">DFP72DRAFT_869374</name>
</gene>
<accession>A0A8H6MDS2</accession>
<dbReference type="Pfam" id="PF01936">
    <property type="entry name" value="NYN"/>
    <property type="match status" value="1"/>
</dbReference>
<feature type="region of interest" description="Disordered" evidence="1">
    <location>
        <begin position="172"/>
        <end position="195"/>
    </location>
</feature>
<proteinExistence type="predicted"/>
<feature type="region of interest" description="Disordered" evidence="1">
    <location>
        <begin position="246"/>
        <end position="324"/>
    </location>
</feature>
<dbReference type="PANTHER" id="PTHR14379:SF3">
    <property type="entry name" value="MEIOSIS REGULATOR AND MRNA STABILITY FACTOR 1"/>
    <property type="match status" value="1"/>
</dbReference>
<dbReference type="Gene3D" id="3.40.50.1010">
    <property type="entry name" value="5'-nuclease"/>
    <property type="match status" value="1"/>
</dbReference>
<evidence type="ECO:0000313" key="3">
    <source>
        <dbReference type="EMBL" id="KAF6764825.1"/>
    </source>
</evidence>
<feature type="compositionally biased region" description="Polar residues" evidence="1">
    <location>
        <begin position="179"/>
        <end position="189"/>
    </location>
</feature>
<name>A0A8H6MDS2_9AGAR</name>
<feature type="compositionally biased region" description="Low complexity" evidence="1">
    <location>
        <begin position="260"/>
        <end position="276"/>
    </location>
</feature>
<dbReference type="Proteomes" id="UP000521943">
    <property type="component" value="Unassembled WGS sequence"/>
</dbReference>
<keyword evidence="4" id="KW-1185">Reference proteome</keyword>
<dbReference type="GO" id="GO:0010468">
    <property type="term" value="P:regulation of gene expression"/>
    <property type="evidence" value="ECO:0007669"/>
    <property type="project" value="InterPro"/>
</dbReference>
<evidence type="ECO:0000256" key="1">
    <source>
        <dbReference type="SAM" id="MobiDB-lite"/>
    </source>
</evidence>
<dbReference type="OrthoDB" id="549353at2759"/>
<feature type="domain" description="NYN" evidence="2">
    <location>
        <begin position="8"/>
        <end position="148"/>
    </location>
</feature>
<comment type="caution">
    <text evidence="3">The sequence shown here is derived from an EMBL/GenBank/DDBJ whole genome shotgun (WGS) entry which is preliminary data.</text>
</comment>
<dbReference type="PANTHER" id="PTHR14379">
    <property type="entry name" value="LIMKAIN B LKAP"/>
    <property type="match status" value="1"/>
</dbReference>
<dbReference type="GO" id="GO:1905762">
    <property type="term" value="F:CCR4-NOT complex binding"/>
    <property type="evidence" value="ECO:0007669"/>
    <property type="project" value="TreeGrafter"/>
</dbReference>
<sequence>MPAGRNEVAIFWDYGSCPAPDGLTGYTLVHNIRSLALRFGNISIFKAYLSVGDHYSLGKDATENALLRSELQSSGVSLTDVPAPKDVADKMLIVDLLAYAFDRPIDTTVLILISADPSLSYALSVLRLRSHTAVIITPPDTKPDLWMQATLCFDWNTEITCRSEGLPFNSRSVPRLEPTRTSDIPTKSPYTHPLDYGASVDPCKVGASESSIPDNGDDVLLEDFVNPLASRLEDFVISNDELDSNRVGLRQTDNGPGITSSSSASPPQSLPSAARSMSGENNTSSQAPTSGPRSHEYSPNPPSLSAPTSGAPVQGHTGDSLNMQPFNRLRKKVPPGFRPLVDILHSLREEGHRRPLRSNVGLQLLKKDPQVYKKAGHVRFAQYAATAVTLGIVELGGKDGKAWICLHPTLEQ</sequence>
<dbReference type="GO" id="GO:0004540">
    <property type="term" value="F:RNA nuclease activity"/>
    <property type="evidence" value="ECO:0007669"/>
    <property type="project" value="InterPro"/>
</dbReference>
<dbReference type="InterPro" id="IPR024768">
    <property type="entry name" value="Marf1"/>
</dbReference>
<dbReference type="GO" id="GO:0005777">
    <property type="term" value="C:peroxisome"/>
    <property type="evidence" value="ECO:0007669"/>
    <property type="project" value="InterPro"/>
</dbReference>
<dbReference type="InterPro" id="IPR021139">
    <property type="entry name" value="NYN"/>
</dbReference>
<organism evidence="3 4">
    <name type="scientific">Ephemerocybe angulata</name>
    <dbReference type="NCBI Taxonomy" id="980116"/>
    <lineage>
        <taxon>Eukaryota</taxon>
        <taxon>Fungi</taxon>
        <taxon>Dikarya</taxon>
        <taxon>Basidiomycota</taxon>
        <taxon>Agaricomycotina</taxon>
        <taxon>Agaricomycetes</taxon>
        <taxon>Agaricomycetidae</taxon>
        <taxon>Agaricales</taxon>
        <taxon>Agaricineae</taxon>
        <taxon>Psathyrellaceae</taxon>
        <taxon>Ephemerocybe</taxon>
    </lineage>
</organism>
<protein>
    <recommendedName>
        <fullName evidence="2">NYN domain-containing protein</fullName>
    </recommendedName>
</protein>
<evidence type="ECO:0000259" key="2">
    <source>
        <dbReference type="Pfam" id="PF01936"/>
    </source>
</evidence>